<evidence type="ECO:0000256" key="1">
    <source>
        <dbReference type="SAM" id="MobiDB-lite"/>
    </source>
</evidence>
<keyword evidence="3" id="KW-1185">Reference proteome</keyword>
<dbReference type="EMBL" id="JAABNR010000013">
    <property type="protein sequence ID" value="NBZ88731.1"/>
    <property type="molecule type" value="Genomic_DNA"/>
</dbReference>
<accession>A0AAE5BVB8</accession>
<evidence type="ECO:0000313" key="3">
    <source>
        <dbReference type="Proteomes" id="UP001193501"/>
    </source>
</evidence>
<feature type="region of interest" description="Disordered" evidence="1">
    <location>
        <begin position="94"/>
        <end position="114"/>
    </location>
</feature>
<comment type="caution">
    <text evidence="2">The sequence shown here is derived from an EMBL/GenBank/DDBJ whole genome shotgun (WGS) entry which is preliminary data.</text>
</comment>
<organism evidence="2 3">
    <name type="scientific">Stagnihabitans tardus</name>
    <dbReference type="NCBI Taxonomy" id="2699202"/>
    <lineage>
        <taxon>Bacteria</taxon>
        <taxon>Pseudomonadati</taxon>
        <taxon>Pseudomonadota</taxon>
        <taxon>Alphaproteobacteria</taxon>
        <taxon>Rhodobacterales</taxon>
        <taxon>Paracoccaceae</taxon>
        <taxon>Stagnihabitans</taxon>
    </lineage>
</organism>
<feature type="compositionally biased region" description="Acidic residues" evidence="1">
    <location>
        <begin position="200"/>
        <end position="209"/>
    </location>
</feature>
<reference evidence="2" key="1">
    <citation type="submission" date="2020-01" db="EMBL/GenBank/DDBJ databases">
        <authorList>
            <person name="Chen W.-M."/>
        </authorList>
    </citation>
    <scope>NUCLEOTIDE SEQUENCE</scope>
    <source>
        <strain evidence="2">CYK-10</strain>
    </source>
</reference>
<proteinExistence type="predicted"/>
<evidence type="ECO:0000313" key="2">
    <source>
        <dbReference type="EMBL" id="NBZ88731.1"/>
    </source>
</evidence>
<protein>
    <recommendedName>
        <fullName evidence="4">DUF2497 domain-containing protein</fullName>
    </recommendedName>
</protein>
<dbReference type="RefSeq" id="WP_168775547.1">
    <property type="nucleotide sequence ID" value="NZ_JAABNR010000013.1"/>
</dbReference>
<dbReference type="AlphaFoldDB" id="A0AAE5BVB8"/>
<evidence type="ECO:0008006" key="4">
    <source>
        <dbReference type="Google" id="ProtNLM"/>
    </source>
</evidence>
<sequence length="263" mass="28788">MSDAKTAAEIEDILSSIRRLVSQDRKQATAQRPQILSRLVVEDRLILTPAQRVKPAPSRPVATVTPLKRPEAPFWPETAESVAPRPVDEARVVKPAEAPKPQVAPVASPEPLGRLHLKPAPVEAKPADALAWEAEMGDAAPDLASLDWSSFTFARRPMAETYAARSRAAERLVASQPARSAPKVQEVPPTDLSAPPSAAEEAEPVEPILQEEDSIFSEEVLRELVRDLIREQLQGDLGERITRNIRKLVKAEIARAISVQSLE</sequence>
<dbReference type="Proteomes" id="UP001193501">
    <property type="component" value="Unassembled WGS sequence"/>
</dbReference>
<gene>
    <name evidence="2" type="ORF">GV832_14155</name>
</gene>
<name>A0AAE5BVB8_9RHOB</name>
<feature type="region of interest" description="Disordered" evidence="1">
    <location>
        <begin position="169"/>
        <end position="209"/>
    </location>
</feature>